<protein>
    <submittedName>
        <fullName evidence="1">Uncharacterized protein</fullName>
    </submittedName>
</protein>
<dbReference type="Proteomes" id="UP001311915">
    <property type="component" value="Unassembled WGS sequence"/>
</dbReference>
<gene>
    <name evidence="1" type="ORF">R3W88_005807</name>
</gene>
<reference evidence="1 2" key="1">
    <citation type="submission" date="2023-10" db="EMBL/GenBank/DDBJ databases">
        <title>Genome-Wide Identification Analysis in wild type Solanum Pinnatisectum Reveals Some Genes Defensing Phytophthora Infestans.</title>
        <authorList>
            <person name="Sun C."/>
        </authorList>
    </citation>
    <scope>NUCLEOTIDE SEQUENCE [LARGE SCALE GENOMIC DNA]</scope>
    <source>
        <strain evidence="1">LQN</strain>
        <tissue evidence="1">Leaf</tissue>
    </source>
</reference>
<organism evidence="1 2">
    <name type="scientific">Solanum pinnatisectum</name>
    <name type="common">tansyleaf nightshade</name>
    <dbReference type="NCBI Taxonomy" id="50273"/>
    <lineage>
        <taxon>Eukaryota</taxon>
        <taxon>Viridiplantae</taxon>
        <taxon>Streptophyta</taxon>
        <taxon>Embryophyta</taxon>
        <taxon>Tracheophyta</taxon>
        <taxon>Spermatophyta</taxon>
        <taxon>Magnoliopsida</taxon>
        <taxon>eudicotyledons</taxon>
        <taxon>Gunneridae</taxon>
        <taxon>Pentapetalae</taxon>
        <taxon>asterids</taxon>
        <taxon>lamiids</taxon>
        <taxon>Solanales</taxon>
        <taxon>Solanaceae</taxon>
        <taxon>Solanoideae</taxon>
        <taxon>Solaneae</taxon>
        <taxon>Solanum</taxon>
    </lineage>
</organism>
<dbReference type="AlphaFoldDB" id="A0AAV9KD90"/>
<proteinExistence type="predicted"/>
<evidence type="ECO:0000313" key="2">
    <source>
        <dbReference type="Proteomes" id="UP001311915"/>
    </source>
</evidence>
<keyword evidence="2" id="KW-1185">Reference proteome</keyword>
<evidence type="ECO:0000313" key="1">
    <source>
        <dbReference type="EMBL" id="KAK4711294.1"/>
    </source>
</evidence>
<dbReference type="InterPro" id="IPR022251">
    <property type="entry name" value="DUF3774_wound-induced"/>
</dbReference>
<comment type="caution">
    <text evidence="1">The sequence shown here is derived from an EMBL/GenBank/DDBJ whole genome shotgun (WGS) entry which is preliminary data.</text>
</comment>
<accession>A0AAV9KD90</accession>
<dbReference type="Pfam" id="PF12609">
    <property type="entry name" value="DUF3774"/>
    <property type="match status" value="1"/>
</dbReference>
<name>A0AAV9KD90_9SOLN</name>
<sequence length="77" mass="8626">MNSIYLSRVCMAASVAMVEGQIDHSSKYTSKLRPLCQIENPRLPIGSSNNDLQGEETGKHVDESLQQVMFLNCWTHS</sequence>
<dbReference type="EMBL" id="JAWPEI010000011">
    <property type="protein sequence ID" value="KAK4711294.1"/>
    <property type="molecule type" value="Genomic_DNA"/>
</dbReference>